<dbReference type="EMBL" id="PDVP01000019">
    <property type="protein sequence ID" value="PHP65083.1"/>
    <property type="molecule type" value="Genomic_DNA"/>
</dbReference>
<reference evidence="2 3" key="1">
    <citation type="submission" date="2017-10" db="EMBL/GenBank/DDBJ databases">
        <title>Sedimentibacterium mangrovi gen. nov., sp. nov., a novel member of family Phyllobacteriacea isolated from mangrove sediment.</title>
        <authorList>
            <person name="Liao H."/>
            <person name="Tian Y."/>
        </authorList>
    </citation>
    <scope>NUCLEOTIDE SEQUENCE [LARGE SCALE GENOMIC DNA]</scope>
    <source>
        <strain evidence="2 3">X9-2-2</strain>
    </source>
</reference>
<dbReference type="Proteomes" id="UP000221168">
    <property type="component" value="Unassembled WGS sequence"/>
</dbReference>
<dbReference type="AlphaFoldDB" id="A0A2G1QHT5"/>
<proteinExistence type="predicted"/>
<keyword evidence="3" id="KW-1185">Reference proteome</keyword>
<evidence type="ECO:0000256" key="1">
    <source>
        <dbReference type="SAM" id="MobiDB-lite"/>
    </source>
</evidence>
<name>A0A2G1QHT5_9HYPH</name>
<evidence type="ECO:0000313" key="2">
    <source>
        <dbReference type="EMBL" id="PHP65083.1"/>
    </source>
</evidence>
<protein>
    <submittedName>
        <fullName evidence="2">Uncharacterized protein</fullName>
    </submittedName>
</protein>
<dbReference type="RefSeq" id="WP_099308421.1">
    <property type="nucleotide sequence ID" value="NZ_PDVP01000019.1"/>
</dbReference>
<evidence type="ECO:0000313" key="3">
    <source>
        <dbReference type="Proteomes" id="UP000221168"/>
    </source>
</evidence>
<feature type="region of interest" description="Disordered" evidence="1">
    <location>
        <begin position="89"/>
        <end position="115"/>
    </location>
</feature>
<feature type="compositionally biased region" description="Low complexity" evidence="1">
    <location>
        <begin position="100"/>
        <end position="112"/>
    </location>
</feature>
<sequence length="159" mass="16694">MPAALVIMAIMGCDDSATHCHYIETAPGRYDSVAECDGASEATLSRITNRDYPVVVAACQAEQVAHAAPAPAAARTPAQPEMILVEAGRVVDPPRPSVPVEPKAPAAAEDPSGQPRLTARALDVIRSALPARDTIAGLAEKPVHVVTDTYAWIARRIVP</sequence>
<organism evidence="2 3">
    <name type="scientific">Zhengella mangrovi</name>
    <dbReference type="NCBI Taxonomy" id="1982044"/>
    <lineage>
        <taxon>Bacteria</taxon>
        <taxon>Pseudomonadati</taxon>
        <taxon>Pseudomonadota</taxon>
        <taxon>Alphaproteobacteria</taxon>
        <taxon>Hyphomicrobiales</taxon>
        <taxon>Notoacmeibacteraceae</taxon>
        <taxon>Zhengella</taxon>
    </lineage>
</organism>
<accession>A0A2G1QHT5</accession>
<gene>
    <name evidence="2" type="ORF">CSC94_21420</name>
</gene>
<comment type="caution">
    <text evidence="2">The sequence shown here is derived from an EMBL/GenBank/DDBJ whole genome shotgun (WGS) entry which is preliminary data.</text>
</comment>
<dbReference type="OrthoDB" id="7916376at2"/>